<dbReference type="SMART" id="SM00091">
    <property type="entry name" value="PAS"/>
    <property type="match status" value="1"/>
</dbReference>
<dbReference type="PROSITE" id="PS50109">
    <property type="entry name" value="HIS_KIN"/>
    <property type="match status" value="1"/>
</dbReference>
<evidence type="ECO:0000256" key="5">
    <source>
        <dbReference type="SAM" id="MobiDB-lite"/>
    </source>
</evidence>
<dbReference type="Gene3D" id="3.30.450.20">
    <property type="entry name" value="PAS domain"/>
    <property type="match status" value="1"/>
</dbReference>
<dbReference type="Pfam" id="PF00072">
    <property type="entry name" value="Response_reg"/>
    <property type="match status" value="1"/>
</dbReference>
<dbReference type="SMART" id="SM00448">
    <property type="entry name" value="REC"/>
    <property type="match status" value="1"/>
</dbReference>
<dbReference type="SUPFAM" id="SSF55874">
    <property type="entry name" value="ATPase domain of HSP90 chaperone/DNA topoisomerase II/histidine kinase"/>
    <property type="match status" value="1"/>
</dbReference>
<dbReference type="Gene3D" id="3.30.565.10">
    <property type="entry name" value="Histidine kinase-like ATPase, C-terminal domain"/>
    <property type="match status" value="1"/>
</dbReference>
<dbReference type="InterPro" id="IPR000014">
    <property type="entry name" value="PAS"/>
</dbReference>
<dbReference type="PANTHER" id="PTHR43065:SF42">
    <property type="entry name" value="TWO-COMPONENT SENSOR PPRA"/>
    <property type="match status" value="1"/>
</dbReference>
<dbReference type="InterPro" id="IPR011006">
    <property type="entry name" value="CheY-like_superfamily"/>
</dbReference>
<dbReference type="CDD" id="cd00082">
    <property type="entry name" value="HisKA"/>
    <property type="match status" value="1"/>
</dbReference>
<dbReference type="SMART" id="SM00387">
    <property type="entry name" value="HATPase_c"/>
    <property type="match status" value="1"/>
</dbReference>
<evidence type="ECO:0000256" key="2">
    <source>
        <dbReference type="ARBA" id="ARBA00012438"/>
    </source>
</evidence>
<comment type="catalytic activity">
    <reaction evidence="1">
        <text>ATP + protein L-histidine = ADP + protein N-phospho-L-histidine.</text>
        <dbReference type="EC" id="2.7.13.3"/>
    </reaction>
</comment>
<evidence type="ECO:0000313" key="8">
    <source>
        <dbReference type="EMBL" id="NMM46295.1"/>
    </source>
</evidence>
<dbReference type="PRINTS" id="PR00344">
    <property type="entry name" value="BCTRLSENSOR"/>
</dbReference>
<dbReference type="GO" id="GO:0000155">
    <property type="term" value="F:phosphorelay sensor kinase activity"/>
    <property type="evidence" value="ECO:0007669"/>
    <property type="project" value="InterPro"/>
</dbReference>
<dbReference type="EC" id="2.7.13.3" evidence="2"/>
<sequence length="684" mass="74419">MVDLPFLSRGRHEAAQKDAIDAAVARTRHDMLAAYRAIKATVLTIGADGRVLTCDDGAGLFSEAEPPQRLASVVQALGGTRDIRDTMDMLIMRAEDPSVAGAVGRAVAASDPVIAMPGREDREEETRWLSVSSTGIEGPSDGIAESITDRGAVLLVLQDVSDRQRQADMLDRRVALLNRALDRAPFGLLILDAEGRVRDTNTAFRNLFGGSIDPGTDFATLFAPDDASRIASLLSATRALGSDAHQPPPLDLRIAGGAEERIVTIYANRTMLPDRGLPGVVVHAIDATERKRLEKQFAQSQKMQAVGQLAGGIAHDFNNVLTAIIGFCDLLLQRHQPGDPSFADVMQIQQNANRAAGLTRQLLAFSRQQTIRSQLVDVTDTLAELSNLLRRLLGENIELSMIHGRDLWHIRGDRGQLEQVIINLAVNARDAMERGGRLIIQTDKFVSERHYRMREEVMPPGEYVSISVSDTGMGMEPDVLSHIFEPFYTTKEVGQGTGLGLAMVYGSVSQMGGFVAANSEGLGKGATFSLYLPRATETEGDRADRVDAEDREAVEHDDTGGERILLVEDEDAVRLFSARALRSKGYEVTEARTGEVALEILATASFDLLITDMVMPKVDGATLIREARESRPDLPVICISGYTRESVAKEVAELPAVSFLSKPFSLKQLTRRVRASLEATTRNG</sequence>
<organism evidence="8 9">
    <name type="scientific">Pacificispira spongiicola</name>
    <dbReference type="NCBI Taxonomy" id="2729598"/>
    <lineage>
        <taxon>Bacteria</taxon>
        <taxon>Pseudomonadati</taxon>
        <taxon>Pseudomonadota</taxon>
        <taxon>Alphaproteobacteria</taxon>
        <taxon>Rhodospirillales</taxon>
        <taxon>Rhodospirillaceae</taxon>
        <taxon>Pacificispira</taxon>
    </lineage>
</organism>
<feature type="region of interest" description="Disordered" evidence="5">
    <location>
        <begin position="539"/>
        <end position="559"/>
    </location>
</feature>
<dbReference type="Gene3D" id="3.40.50.2300">
    <property type="match status" value="1"/>
</dbReference>
<dbReference type="Pfam" id="PF08448">
    <property type="entry name" value="PAS_4"/>
    <property type="match status" value="1"/>
</dbReference>
<evidence type="ECO:0000256" key="1">
    <source>
        <dbReference type="ARBA" id="ARBA00000085"/>
    </source>
</evidence>
<evidence type="ECO:0000256" key="3">
    <source>
        <dbReference type="ARBA" id="ARBA00022553"/>
    </source>
</evidence>
<dbReference type="InterPro" id="IPR003594">
    <property type="entry name" value="HATPase_dom"/>
</dbReference>
<dbReference type="RefSeq" id="WP_169626658.1">
    <property type="nucleotide sequence ID" value="NZ_JABBNT010000005.1"/>
</dbReference>
<name>A0A7Y0HFX0_9PROT</name>
<dbReference type="SUPFAM" id="SSF52172">
    <property type="entry name" value="CheY-like"/>
    <property type="match status" value="1"/>
</dbReference>
<feature type="domain" description="Response regulatory" evidence="7">
    <location>
        <begin position="563"/>
        <end position="677"/>
    </location>
</feature>
<evidence type="ECO:0000259" key="6">
    <source>
        <dbReference type="PROSITE" id="PS50109"/>
    </source>
</evidence>
<dbReference type="Gene3D" id="1.10.287.130">
    <property type="match status" value="1"/>
</dbReference>
<dbReference type="InterPro" id="IPR036097">
    <property type="entry name" value="HisK_dim/P_sf"/>
</dbReference>
<dbReference type="PROSITE" id="PS50110">
    <property type="entry name" value="RESPONSE_REGULATORY"/>
    <property type="match status" value="1"/>
</dbReference>
<dbReference type="InterPro" id="IPR035965">
    <property type="entry name" value="PAS-like_dom_sf"/>
</dbReference>
<dbReference type="Proteomes" id="UP000539372">
    <property type="component" value="Unassembled WGS sequence"/>
</dbReference>
<dbReference type="SMART" id="SM00388">
    <property type="entry name" value="HisKA"/>
    <property type="match status" value="1"/>
</dbReference>
<dbReference type="Pfam" id="PF02518">
    <property type="entry name" value="HATPase_c"/>
    <property type="match status" value="1"/>
</dbReference>
<dbReference type="SUPFAM" id="SSF47384">
    <property type="entry name" value="Homodimeric domain of signal transducing histidine kinase"/>
    <property type="match status" value="1"/>
</dbReference>
<dbReference type="InterPro" id="IPR005467">
    <property type="entry name" value="His_kinase_dom"/>
</dbReference>
<dbReference type="CDD" id="cd00130">
    <property type="entry name" value="PAS"/>
    <property type="match status" value="1"/>
</dbReference>
<dbReference type="InterPro" id="IPR013656">
    <property type="entry name" value="PAS_4"/>
</dbReference>
<keyword evidence="9" id="KW-1185">Reference proteome</keyword>
<dbReference type="NCBIfam" id="TIGR00229">
    <property type="entry name" value="sensory_box"/>
    <property type="match status" value="1"/>
</dbReference>
<evidence type="ECO:0000313" key="9">
    <source>
        <dbReference type="Proteomes" id="UP000539372"/>
    </source>
</evidence>
<evidence type="ECO:0000256" key="4">
    <source>
        <dbReference type="PROSITE-ProRule" id="PRU00169"/>
    </source>
</evidence>
<dbReference type="EMBL" id="JABBNT010000005">
    <property type="protein sequence ID" value="NMM46295.1"/>
    <property type="molecule type" value="Genomic_DNA"/>
</dbReference>
<dbReference type="InterPro" id="IPR036890">
    <property type="entry name" value="HATPase_C_sf"/>
</dbReference>
<dbReference type="InterPro" id="IPR004358">
    <property type="entry name" value="Sig_transdc_His_kin-like_C"/>
</dbReference>
<comment type="caution">
    <text evidence="8">The sequence shown here is derived from an EMBL/GenBank/DDBJ whole genome shotgun (WGS) entry which is preliminary data.</text>
</comment>
<keyword evidence="3 4" id="KW-0597">Phosphoprotein</keyword>
<feature type="modified residue" description="4-aspartylphosphate" evidence="4">
    <location>
        <position position="612"/>
    </location>
</feature>
<accession>A0A7Y0HFX0</accession>
<proteinExistence type="predicted"/>
<dbReference type="SUPFAM" id="SSF55785">
    <property type="entry name" value="PYP-like sensor domain (PAS domain)"/>
    <property type="match status" value="1"/>
</dbReference>
<evidence type="ECO:0000259" key="7">
    <source>
        <dbReference type="PROSITE" id="PS50110"/>
    </source>
</evidence>
<protein>
    <recommendedName>
        <fullName evidence="2">histidine kinase</fullName>
        <ecNumber evidence="2">2.7.13.3</ecNumber>
    </recommendedName>
</protein>
<dbReference type="PANTHER" id="PTHR43065">
    <property type="entry name" value="SENSOR HISTIDINE KINASE"/>
    <property type="match status" value="1"/>
</dbReference>
<gene>
    <name evidence="8" type="ORF">HH303_17525</name>
</gene>
<dbReference type="AlphaFoldDB" id="A0A7Y0HFX0"/>
<dbReference type="FunFam" id="1.10.287.130:FF:000037">
    <property type="entry name" value="Hybrid sensor histidine kinase/response regulator"/>
    <property type="match status" value="1"/>
</dbReference>
<feature type="domain" description="Histidine kinase" evidence="6">
    <location>
        <begin position="312"/>
        <end position="536"/>
    </location>
</feature>
<dbReference type="InterPro" id="IPR003661">
    <property type="entry name" value="HisK_dim/P_dom"/>
</dbReference>
<dbReference type="Pfam" id="PF00512">
    <property type="entry name" value="HisKA"/>
    <property type="match status" value="1"/>
</dbReference>
<dbReference type="InterPro" id="IPR001789">
    <property type="entry name" value="Sig_transdc_resp-reg_receiver"/>
</dbReference>
<reference evidence="8 9" key="1">
    <citation type="submission" date="2020-04" db="EMBL/GenBank/DDBJ databases">
        <title>Rhodospirillaceae bacterium KN72 isolated from deep sea.</title>
        <authorList>
            <person name="Zhang D.-C."/>
        </authorList>
    </citation>
    <scope>NUCLEOTIDE SEQUENCE [LARGE SCALE GENOMIC DNA]</scope>
    <source>
        <strain evidence="8 9">KN72</strain>
    </source>
</reference>